<dbReference type="Gene3D" id="1.10.10.10">
    <property type="entry name" value="Winged helix-like DNA-binding domain superfamily/Winged helix DNA-binding domain"/>
    <property type="match status" value="1"/>
</dbReference>
<evidence type="ECO:0000313" key="2">
    <source>
        <dbReference type="EMBL" id="REG11211.1"/>
    </source>
</evidence>
<sequence>MPEKTPALTDAELALLSLLAESPMHGYQIEQTIEERGMRDWTQIGFSSIYYLLDKMKGKGWLTSNLAQDTGKGPARHVYQITPAGLETWRTAVLDALSNPHQAYSNFMIGLANIIALDAAEVYAAVSRHHAQLLERRAHVQAKLDSYNNQIPWEVVQLFDLSLAQIDCQLDWTAGFLQQLENRNKDLS</sequence>
<proteinExistence type="predicted"/>
<comment type="caution">
    <text evidence="2">The sequence shown here is derived from an EMBL/GenBank/DDBJ whole genome shotgun (WGS) entry which is preliminary data.</text>
</comment>
<name>A0A347ZSE3_9CHLR</name>
<dbReference type="OrthoDB" id="9808762at2"/>
<dbReference type="AlphaFoldDB" id="A0A347ZSE3"/>
<organism evidence="2 3">
    <name type="scientific">Pelolinea submarina</name>
    <dbReference type="NCBI Taxonomy" id="913107"/>
    <lineage>
        <taxon>Bacteria</taxon>
        <taxon>Bacillati</taxon>
        <taxon>Chloroflexota</taxon>
        <taxon>Anaerolineae</taxon>
        <taxon>Anaerolineales</taxon>
        <taxon>Anaerolineaceae</taxon>
        <taxon>Pelolinea</taxon>
    </lineage>
</organism>
<dbReference type="PANTHER" id="PTHR33169:SF27">
    <property type="entry name" value="TRANSCRIPTIONAL REGULATOR PADR FAMILY PROTEIN"/>
    <property type="match status" value="1"/>
</dbReference>
<dbReference type="InterPro" id="IPR036390">
    <property type="entry name" value="WH_DNA-bd_sf"/>
</dbReference>
<feature type="domain" description="Transcription regulator PadR N-terminal" evidence="1">
    <location>
        <begin position="15"/>
        <end position="87"/>
    </location>
</feature>
<dbReference type="SUPFAM" id="SSF46785">
    <property type="entry name" value="Winged helix' DNA-binding domain"/>
    <property type="match status" value="1"/>
</dbReference>
<evidence type="ECO:0000313" key="3">
    <source>
        <dbReference type="Proteomes" id="UP000256388"/>
    </source>
</evidence>
<dbReference type="InterPro" id="IPR005149">
    <property type="entry name" value="Tscrpt_reg_PadR_N"/>
</dbReference>
<dbReference type="InterPro" id="IPR036388">
    <property type="entry name" value="WH-like_DNA-bd_sf"/>
</dbReference>
<dbReference type="EMBL" id="QUMS01000001">
    <property type="protein sequence ID" value="REG11211.1"/>
    <property type="molecule type" value="Genomic_DNA"/>
</dbReference>
<dbReference type="Pfam" id="PF03551">
    <property type="entry name" value="PadR"/>
    <property type="match status" value="1"/>
</dbReference>
<keyword evidence="3" id="KW-1185">Reference proteome</keyword>
<gene>
    <name evidence="2" type="ORF">DFR64_1088</name>
</gene>
<dbReference type="RefSeq" id="WP_116224346.1">
    <property type="nucleotide sequence ID" value="NZ_AP018437.1"/>
</dbReference>
<accession>A0A347ZSE3</accession>
<reference evidence="2 3" key="1">
    <citation type="submission" date="2018-08" db="EMBL/GenBank/DDBJ databases">
        <title>Genomic Encyclopedia of Type Strains, Phase IV (KMG-IV): sequencing the most valuable type-strain genomes for metagenomic binning, comparative biology and taxonomic classification.</title>
        <authorList>
            <person name="Goeker M."/>
        </authorList>
    </citation>
    <scope>NUCLEOTIDE SEQUENCE [LARGE SCALE GENOMIC DNA]</scope>
    <source>
        <strain evidence="2 3">DSM 23923</strain>
    </source>
</reference>
<protein>
    <submittedName>
        <fullName evidence="2">PadR family transcriptional regulator</fullName>
    </submittedName>
</protein>
<dbReference type="PANTHER" id="PTHR33169">
    <property type="entry name" value="PADR-FAMILY TRANSCRIPTIONAL REGULATOR"/>
    <property type="match status" value="1"/>
</dbReference>
<dbReference type="InterPro" id="IPR052509">
    <property type="entry name" value="Metal_resp_DNA-bind_regulator"/>
</dbReference>
<evidence type="ECO:0000259" key="1">
    <source>
        <dbReference type="Pfam" id="PF03551"/>
    </source>
</evidence>
<dbReference type="Proteomes" id="UP000256388">
    <property type="component" value="Unassembled WGS sequence"/>
</dbReference>